<evidence type="ECO:0000256" key="3">
    <source>
        <dbReference type="ARBA" id="ARBA00022723"/>
    </source>
</evidence>
<dbReference type="InterPro" id="IPR045175">
    <property type="entry name" value="M28_fam"/>
</dbReference>
<keyword evidence="10" id="KW-1185">Reference proteome</keyword>
<evidence type="ECO:0000313" key="9">
    <source>
        <dbReference type="EMBL" id="CUA81673.1"/>
    </source>
</evidence>
<dbReference type="PANTHER" id="PTHR12147">
    <property type="entry name" value="METALLOPEPTIDASE M28 FAMILY MEMBER"/>
    <property type="match status" value="1"/>
</dbReference>
<evidence type="ECO:0000256" key="4">
    <source>
        <dbReference type="ARBA" id="ARBA00022729"/>
    </source>
</evidence>
<dbReference type="RefSeq" id="WP_055433196.1">
    <property type="nucleotide sequence ID" value="NZ_CYHA01000001.1"/>
</dbReference>
<organism evidence="9 10">
    <name type="scientific">Gulbenkiania indica</name>
    <dbReference type="NCBI Taxonomy" id="375574"/>
    <lineage>
        <taxon>Bacteria</taxon>
        <taxon>Pseudomonadati</taxon>
        <taxon>Pseudomonadota</taxon>
        <taxon>Betaproteobacteria</taxon>
        <taxon>Neisseriales</taxon>
        <taxon>Chromobacteriaceae</taxon>
        <taxon>Gulbenkiania</taxon>
    </lineage>
</organism>
<dbReference type="GO" id="GO:0004177">
    <property type="term" value="F:aminopeptidase activity"/>
    <property type="evidence" value="ECO:0007669"/>
    <property type="project" value="UniProtKB-KW"/>
</dbReference>
<name>A0A0K6GT10_9NEIS</name>
<keyword evidence="1" id="KW-0031">Aminopeptidase</keyword>
<keyword evidence="5" id="KW-0378">Hydrolase</keyword>
<dbReference type="STRING" id="375574.GCA_001418035_00315"/>
<evidence type="ECO:0000256" key="1">
    <source>
        <dbReference type="ARBA" id="ARBA00022438"/>
    </source>
</evidence>
<dbReference type="NCBIfam" id="NF007568">
    <property type="entry name" value="PRK10199.1"/>
    <property type="match status" value="1"/>
</dbReference>
<dbReference type="GO" id="GO:0046872">
    <property type="term" value="F:metal ion binding"/>
    <property type="evidence" value="ECO:0007669"/>
    <property type="project" value="UniProtKB-KW"/>
</dbReference>
<evidence type="ECO:0000256" key="2">
    <source>
        <dbReference type="ARBA" id="ARBA00022670"/>
    </source>
</evidence>
<dbReference type="Proteomes" id="UP000243535">
    <property type="component" value="Unassembled WGS sequence"/>
</dbReference>
<dbReference type="EMBL" id="CYHA01000001">
    <property type="protein sequence ID" value="CUA81673.1"/>
    <property type="molecule type" value="Genomic_DNA"/>
</dbReference>
<keyword evidence="3" id="KW-0479">Metal-binding</keyword>
<gene>
    <name evidence="9" type="ORF">Ga0061063_0516</name>
</gene>
<keyword evidence="2" id="KW-0645">Protease</keyword>
<evidence type="ECO:0000256" key="7">
    <source>
        <dbReference type="SAM" id="SignalP"/>
    </source>
</evidence>
<evidence type="ECO:0000256" key="6">
    <source>
        <dbReference type="ARBA" id="ARBA00022833"/>
    </source>
</evidence>
<accession>A0A0K6GT10</accession>
<dbReference type="Pfam" id="PF04389">
    <property type="entry name" value="Peptidase_M28"/>
    <property type="match status" value="1"/>
</dbReference>
<reference evidence="10" key="1">
    <citation type="submission" date="2015-08" db="EMBL/GenBank/DDBJ databases">
        <authorList>
            <person name="Varghese N."/>
        </authorList>
    </citation>
    <scope>NUCLEOTIDE SEQUENCE [LARGE SCALE GENOMIC DNA]</scope>
    <source>
        <strain evidence="10">DSM 17901</strain>
    </source>
</reference>
<proteinExistence type="predicted"/>
<evidence type="ECO:0000313" key="10">
    <source>
        <dbReference type="Proteomes" id="UP000243535"/>
    </source>
</evidence>
<dbReference type="PANTHER" id="PTHR12147:SF56">
    <property type="entry name" value="AMINOPEPTIDASE YDR415C-RELATED"/>
    <property type="match status" value="1"/>
</dbReference>
<dbReference type="SUPFAM" id="SSF53187">
    <property type="entry name" value="Zn-dependent exopeptidases"/>
    <property type="match status" value="1"/>
</dbReference>
<dbReference type="OrthoDB" id="9762302at2"/>
<dbReference type="Gene3D" id="3.40.630.10">
    <property type="entry name" value="Zn peptidases"/>
    <property type="match status" value="1"/>
</dbReference>
<keyword evidence="6" id="KW-0862">Zinc</keyword>
<evidence type="ECO:0000256" key="5">
    <source>
        <dbReference type="ARBA" id="ARBA00022801"/>
    </source>
</evidence>
<keyword evidence="4 7" id="KW-0732">Signal</keyword>
<sequence>MRPLLLVPLLAACLQGTPASAAPEEAGLLAAREMRHLAATFPGRSVGTQRAGAAAEYLARRLTRMGYVVERQAFDSSYTVEKPGAEKLSQPAEGINLIARRPGGSGPVVLVGAHYDSRPVRKADDARQHIGGAALAGLDDNASGVGVALALAERLAAKPLQHEVRFVLFSGEEVGLKGSRAYVDSLAAEERARVRLMINLDSLITGDRLYFHAGPKTVSANPAAGFARDMALEIARARHIKAETNPGLNPKYPAGTGCCSDLEPFDEAGIPVLAVEATNWTLGERDGYTQTDRPGIPGGMSWHKTDVDKAEVIDHVLPGRVEQRAREVTEVLGTLLERLARPAKGQGAPDF</sequence>
<evidence type="ECO:0000259" key="8">
    <source>
        <dbReference type="Pfam" id="PF04389"/>
    </source>
</evidence>
<feature type="signal peptide" evidence="7">
    <location>
        <begin position="1"/>
        <end position="21"/>
    </location>
</feature>
<dbReference type="InterPro" id="IPR007484">
    <property type="entry name" value="Peptidase_M28"/>
</dbReference>
<dbReference type="GO" id="GO:0006508">
    <property type="term" value="P:proteolysis"/>
    <property type="evidence" value="ECO:0007669"/>
    <property type="project" value="UniProtKB-KW"/>
</dbReference>
<protein>
    <submittedName>
        <fullName evidence="9">Peptidase family M28</fullName>
    </submittedName>
</protein>
<feature type="domain" description="Peptidase M28" evidence="8">
    <location>
        <begin position="96"/>
        <end position="326"/>
    </location>
</feature>
<dbReference type="AlphaFoldDB" id="A0A0K6GT10"/>
<feature type="chain" id="PRO_5005503451" evidence="7">
    <location>
        <begin position="22"/>
        <end position="351"/>
    </location>
</feature>
<dbReference type="GO" id="GO:0008235">
    <property type="term" value="F:metalloexopeptidase activity"/>
    <property type="evidence" value="ECO:0007669"/>
    <property type="project" value="InterPro"/>
</dbReference>